<dbReference type="SMART" id="SM00507">
    <property type="entry name" value="HNHc"/>
    <property type="match status" value="1"/>
</dbReference>
<reference evidence="2 3" key="1">
    <citation type="submission" date="2017-03" db="EMBL/GenBank/DDBJ databases">
        <title>Genome sequence of Clostridium chromiireducens DSM 23318.</title>
        <authorList>
            <person name="Poehlein A."/>
            <person name="Daniel R."/>
        </authorList>
    </citation>
    <scope>NUCLEOTIDE SEQUENCE [LARGE SCALE GENOMIC DNA]</scope>
    <source>
        <strain evidence="2 3">DSM 23318</strain>
    </source>
</reference>
<organism evidence="2 3">
    <name type="scientific">Clostridium chromiireducens</name>
    <dbReference type="NCBI Taxonomy" id="225345"/>
    <lineage>
        <taxon>Bacteria</taxon>
        <taxon>Bacillati</taxon>
        <taxon>Bacillota</taxon>
        <taxon>Clostridia</taxon>
        <taxon>Eubacteriales</taxon>
        <taxon>Clostridiaceae</taxon>
        <taxon>Clostridium</taxon>
    </lineage>
</organism>
<keyword evidence="2" id="KW-0255">Endonuclease</keyword>
<sequence length="172" mass="20549">MNLDKLLINNDIKEDSVKEIVLNMILLSIFEEIYNHLERESNKEILKNKLRRGDTNVILRELIENIITMKLQDCDYEYISSLIIAYLRKNDIRKKLNDEEKRALLLEQEYKCEMCHCRINIVNSCIDHIVPFKMVGDELKDNYQLLCEQCNLNKSSSLNYYLKTIVKRFVRK</sequence>
<keyword evidence="3" id="KW-1185">Reference proteome</keyword>
<dbReference type="CDD" id="cd00085">
    <property type="entry name" value="HNHc"/>
    <property type="match status" value="1"/>
</dbReference>
<feature type="domain" description="HNH nuclease" evidence="1">
    <location>
        <begin position="100"/>
        <end position="152"/>
    </location>
</feature>
<dbReference type="GO" id="GO:0008270">
    <property type="term" value="F:zinc ion binding"/>
    <property type="evidence" value="ECO:0007669"/>
    <property type="project" value="InterPro"/>
</dbReference>
<dbReference type="Pfam" id="PF01844">
    <property type="entry name" value="HNH"/>
    <property type="match status" value="1"/>
</dbReference>
<dbReference type="Gene3D" id="1.10.30.50">
    <property type="match status" value="1"/>
</dbReference>
<keyword evidence="2" id="KW-0540">Nuclease</keyword>
<protein>
    <submittedName>
        <fullName evidence="2">HNH endonuclease</fullName>
    </submittedName>
</protein>
<dbReference type="AlphaFoldDB" id="A0A1V4J157"/>
<comment type="caution">
    <text evidence="2">The sequence shown here is derived from an EMBL/GenBank/DDBJ whole genome shotgun (WGS) entry which is preliminary data.</text>
</comment>
<dbReference type="GO" id="GO:0004519">
    <property type="term" value="F:endonuclease activity"/>
    <property type="evidence" value="ECO:0007669"/>
    <property type="project" value="UniProtKB-KW"/>
</dbReference>
<dbReference type="OrthoDB" id="9770340at2"/>
<dbReference type="InterPro" id="IPR002711">
    <property type="entry name" value="HNH"/>
</dbReference>
<dbReference type="GO" id="GO:0003676">
    <property type="term" value="F:nucleic acid binding"/>
    <property type="evidence" value="ECO:0007669"/>
    <property type="project" value="InterPro"/>
</dbReference>
<dbReference type="EMBL" id="MZGT01000005">
    <property type="protein sequence ID" value="OPJ65744.1"/>
    <property type="molecule type" value="Genomic_DNA"/>
</dbReference>
<dbReference type="InterPro" id="IPR003615">
    <property type="entry name" value="HNH_nuc"/>
</dbReference>
<accession>A0A1V4J157</accession>
<keyword evidence="2" id="KW-0378">Hydrolase</keyword>
<name>A0A1V4J157_9CLOT</name>
<dbReference type="RefSeq" id="WP_079438121.1">
    <property type="nucleotide sequence ID" value="NZ_MZGT01000005.1"/>
</dbReference>
<evidence type="ECO:0000313" key="2">
    <source>
        <dbReference type="EMBL" id="OPJ65744.1"/>
    </source>
</evidence>
<evidence type="ECO:0000259" key="1">
    <source>
        <dbReference type="SMART" id="SM00507"/>
    </source>
</evidence>
<gene>
    <name evidence="2" type="ORF">CLCHR_05200</name>
</gene>
<proteinExistence type="predicted"/>
<dbReference type="Proteomes" id="UP000191056">
    <property type="component" value="Unassembled WGS sequence"/>
</dbReference>
<evidence type="ECO:0000313" key="3">
    <source>
        <dbReference type="Proteomes" id="UP000191056"/>
    </source>
</evidence>